<gene>
    <name evidence="1" type="ORF">MRB53_010093</name>
</gene>
<protein>
    <submittedName>
        <fullName evidence="1">Uncharacterized protein</fullName>
    </submittedName>
</protein>
<dbReference type="Proteomes" id="UP001234297">
    <property type="component" value="Chromosome 3"/>
</dbReference>
<comment type="caution">
    <text evidence="1">The sequence shown here is derived from an EMBL/GenBank/DDBJ whole genome shotgun (WGS) entry which is preliminary data.</text>
</comment>
<sequence>MGYQSPRRCDEVVSDCRSIETEWRSGSDRESVEVPRRVAFATVIAATRGEMRRATRLETGRALERSGRALRLQRSGRAKR</sequence>
<evidence type="ECO:0000313" key="1">
    <source>
        <dbReference type="EMBL" id="KAJ8635826.1"/>
    </source>
</evidence>
<name>A0ACC2LS22_PERAE</name>
<reference evidence="1 2" key="1">
    <citation type="journal article" date="2022" name="Hortic Res">
        <title>A haplotype resolved chromosomal level avocado genome allows analysis of novel avocado genes.</title>
        <authorList>
            <person name="Nath O."/>
            <person name="Fletcher S.J."/>
            <person name="Hayward A."/>
            <person name="Shaw L.M."/>
            <person name="Masouleh A.K."/>
            <person name="Furtado A."/>
            <person name="Henry R.J."/>
            <person name="Mitter N."/>
        </authorList>
    </citation>
    <scope>NUCLEOTIDE SEQUENCE [LARGE SCALE GENOMIC DNA]</scope>
    <source>
        <strain evidence="2">cv. Hass</strain>
    </source>
</reference>
<accession>A0ACC2LS22</accession>
<keyword evidence="2" id="KW-1185">Reference proteome</keyword>
<organism evidence="1 2">
    <name type="scientific">Persea americana</name>
    <name type="common">Avocado</name>
    <dbReference type="NCBI Taxonomy" id="3435"/>
    <lineage>
        <taxon>Eukaryota</taxon>
        <taxon>Viridiplantae</taxon>
        <taxon>Streptophyta</taxon>
        <taxon>Embryophyta</taxon>
        <taxon>Tracheophyta</taxon>
        <taxon>Spermatophyta</taxon>
        <taxon>Magnoliopsida</taxon>
        <taxon>Magnoliidae</taxon>
        <taxon>Laurales</taxon>
        <taxon>Lauraceae</taxon>
        <taxon>Persea</taxon>
    </lineage>
</organism>
<proteinExistence type="predicted"/>
<dbReference type="EMBL" id="CM056811">
    <property type="protein sequence ID" value="KAJ8635826.1"/>
    <property type="molecule type" value="Genomic_DNA"/>
</dbReference>
<evidence type="ECO:0000313" key="2">
    <source>
        <dbReference type="Proteomes" id="UP001234297"/>
    </source>
</evidence>